<organism evidence="1 2">
    <name type="scientific">Senna tora</name>
    <dbReference type="NCBI Taxonomy" id="362788"/>
    <lineage>
        <taxon>Eukaryota</taxon>
        <taxon>Viridiplantae</taxon>
        <taxon>Streptophyta</taxon>
        <taxon>Embryophyta</taxon>
        <taxon>Tracheophyta</taxon>
        <taxon>Spermatophyta</taxon>
        <taxon>Magnoliopsida</taxon>
        <taxon>eudicotyledons</taxon>
        <taxon>Gunneridae</taxon>
        <taxon>Pentapetalae</taxon>
        <taxon>rosids</taxon>
        <taxon>fabids</taxon>
        <taxon>Fabales</taxon>
        <taxon>Fabaceae</taxon>
        <taxon>Caesalpinioideae</taxon>
        <taxon>Cassia clade</taxon>
        <taxon>Senna</taxon>
    </lineage>
</organism>
<sequence>MHDSGVQTLACCRHAWQNAQHALKVLLQLSNTDFVIFLPKFHTFKTPNTFGK</sequence>
<gene>
    <name evidence="1" type="ORF">G2W53_014675</name>
</gene>
<comment type="caution">
    <text evidence="1">The sequence shown here is derived from an EMBL/GenBank/DDBJ whole genome shotgun (WGS) entry which is preliminary data.</text>
</comment>
<proteinExistence type="predicted"/>
<reference evidence="1" key="1">
    <citation type="submission" date="2020-09" db="EMBL/GenBank/DDBJ databases">
        <title>Genome-Enabled Discovery of Anthraquinone Biosynthesis in Senna tora.</title>
        <authorList>
            <person name="Kang S.-H."/>
            <person name="Pandey R.P."/>
            <person name="Lee C.-M."/>
            <person name="Sim J.-S."/>
            <person name="Jeong J.-T."/>
            <person name="Choi B.-S."/>
            <person name="Jung M."/>
            <person name="Ginzburg D."/>
            <person name="Zhao K."/>
            <person name="Won S.Y."/>
            <person name="Oh T.-J."/>
            <person name="Yu Y."/>
            <person name="Kim N.-H."/>
            <person name="Lee O.R."/>
            <person name="Lee T.-H."/>
            <person name="Bashyal P."/>
            <person name="Kim T.-S."/>
            <person name="Lee W.-H."/>
            <person name="Kawkins C."/>
            <person name="Kim C.-K."/>
            <person name="Kim J.S."/>
            <person name="Ahn B.O."/>
            <person name="Rhee S.Y."/>
            <person name="Sohng J.K."/>
        </authorList>
    </citation>
    <scope>NUCLEOTIDE SEQUENCE</scope>
    <source>
        <tissue evidence="1">Leaf</tissue>
    </source>
</reference>
<protein>
    <submittedName>
        <fullName evidence="1">Uncharacterized protein</fullName>
    </submittedName>
</protein>
<evidence type="ECO:0000313" key="2">
    <source>
        <dbReference type="Proteomes" id="UP000634136"/>
    </source>
</evidence>
<dbReference type="EMBL" id="JAAIUW010000005">
    <property type="protein sequence ID" value="KAF7832342.1"/>
    <property type="molecule type" value="Genomic_DNA"/>
</dbReference>
<accession>A0A834WU04</accession>
<evidence type="ECO:0000313" key="1">
    <source>
        <dbReference type="EMBL" id="KAF7832342.1"/>
    </source>
</evidence>
<name>A0A834WU04_9FABA</name>
<dbReference type="AlphaFoldDB" id="A0A834WU04"/>
<dbReference type="Proteomes" id="UP000634136">
    <property type="component" value="Unassembled WGS sequence"/>
</dbReference>
<keyword evidence="2" id="KW-1185">Reference proteome</keyword>